<dbReference type="InterPro" id="IPR049625">
    <property type="entry name" value="Glyco_transf_61_cat"/>
</dbReference>
<dbReference type="Pfam" id="PF04577">
    <property type="entry name" value="Glyco_transf_61"/>
    <property type="match status" value="1"/>
</dbReference>
<evidence type="ECO:0000313" key="3">
    <source>
        <dbReference type="Proteomes" id="UP000004038"/>
    </source>
</evidence>
<sequence>MKKIRANIADLGDRIDVFPCYAGKKIKPPAGSLKVYSSNPFYKGAVDLTFEIPRASRIRVYDARVFFPNMVIDIDGEHWSDIGKARADSFELLAPHRDIIIPTGVTIPTNNNFTNYCHFLQECAPALRKLQSTPDVPGAIFPPISQEYQRTALDVFGFRPSHLTQLARGVFRFDYIDFFTFTDHSRHRHDLWSKALYEVVDKLRAKAGVGSSDLPKKIFISRRETPRRLCEDIDWLGDILAKEGFAEVNLTGMSLLDQVRLFSGATHVVAIHGAGLVNTMFCRPGTRVVELQPPNIKNTNFLRLSVQFELMHTLYQEFDEVGGLRSDNDYTWSIANKDFVRDLTLSEVSENQAAPSLISRPETVSRSIPTAI</sequence>
<feature type="domain" description="Glycosyltransferase 61 catalytic" evidence="1">
    <location>
        <begin position="116"/>
        <end position="289"/>
    </location>
</feature>
<gene>
    <name evidence="2" type="ORF">SM0020_12185</name>
</gene>
<protein>
    <recommendedName>
        <fullName evidence="1">Glycosyltransferase 61 catalytic domain-containing protein</fullName>
    </recommendedName>
</protein>
<dbReference type="Proteomes" id="UP000004038">
    <property type="component" value="Unassembled WGS sequence"/>
</dbReference>
<dbReference type="AlphaFoldDB" id="H0FZ03"/>
<dbReference type="RefSeq" id="WP_004435081.1">
    <property type="nucleotide sequence ID" value="NZ_AGVV01000019.1"/>
</dbReference>
<dbReference type="GO" id="GO:0016757">
    <property type="term" value="F:glycosyltransferase activity"/>
    <property type="evidence" value="ECO:0007669"/>
    <property type="project" value="InterPro"/>
</dbReference>
<evidence type="ECO:0000259" key="1">
    <source>
        <dbReference type="Pfam" id="PF04577"/>
    </source>
</evidence>
<proteinExistence type="predicted"/>
<evidence type="ECO:0000313" key="2">
    <source>
        <dbReference type="EMBL" id="EHK77683.1"/>
    </source>
</evidence>
<name>H0FZ03_RHIML</name>
<dbReference type="EMBL" id="AGVV01000019">
    <property type="protein sequence ID" value="EHK77683.1"/>
    <property type="molecule type" value="Genomic_DNA"/>
</dbReference>
<organism evidence="2 3">
    <name type="scientific">Sinorhizobium meliloti CCNWSX0020</name>
    <dbReference type="NCBI Taxonomy" id="1107881"/>
    <lineage>
        <taxon>Bacteria</taxon>
        <taxon>Pseudomonadati</taxon>
        <taxon>Pseudomonadota</taxon>
        <taxon>Alphaproteobacteria</taxon>
        <taxon>Hyphomicrobiales</taxon>
        <taxon>Rhizobiaceae</taxon>
        <taxon>Sinorhizobium/Ensifer group</taxon>
        <taxon>Sinorhizobium</taxon>
    </lineage>
</organism>
<reference evidence="2 3" key="1">
    <citation type="journal article" date="2012" name="J. Bacteriol.">
        <title>Draft Genome Sequence of Sinorhizobium meliloti CCNWSX0020, a Nitrogen-Fixing Symbiont with Copper Tolerance Capability Isolated from Lead-Zinc Mine Tailings.</title>
        <authorList>
            <person name="Li Z."/>
            <person name="Ma Z."/>
            <person name="Hao X."/>
            <person name="Wei G."/>
        </authorList>
    </citation>
    <scope>NUCLEOTIDE SEQUENCE [LARGE SCALE GENOMIC DNA]</scope>
    <source>
        <strain evidence="2 3">CCNWSX0020</strain>
    </source>
</reference>
<accession>H0FZ03</accession>